<dbReference type="SUPFAM" id="SSF49265">
    <property type="entry name" value="Fibronectin type III"/>
    <property type="match status" value="1"/>
</dbReference>
<proteinExistence type="predicted"/>
<protein>
    <submittedName>
        <fullName evidence="4">Putative LamG-like jellyroll protein</fullName>
    </submittedName>
</protein>
<dbReference type="OrthoDB" id="16542at10239"/>
<dbReference type="InterPro" id="IPR013320">
    <property type="entry name" value="ConA-like_dom_sf"/>
</dbReference>
<keyword evidence="5" id="KW-1185">Reference proteome</keyword>
<dbReference type="Gene3D" id="2.60.120.200">
    <property type="match status" value="1"/>
</dbReference>
<evidence type="ECO:0000313" key="4">
    <source>
        <dbReference type="EMBL" id="ACH46826.1"/>
    </source>
</evidence>
<dbReference type="InterPro" id="IPR013783">
    <property type="entry name" value="Ig-like_fold"/>
</dbReference>
<dbReference type="Proteomes" id="UP000204092">
    <property type="component" value="Segment"/>
</dbReference>
<reference evidence="4 5" key="1">
    <citation type="journal article" date="2009" name="Virology">
        <title>Genomic analysis of the smallest giant virus--Feldmannia sp. virus 158.</title>
        <authorList>
            <person name="Schroeder D.C."/>
            <person name="Park Y."/>
            <person name="Yoon H.M."/>
            <person name="Lee Y.S."/>
            <person name="Kang S.W."/>
            <person name="Meints R.H."/>
            <person name="Ivey R.G."/>
            <person name="Choi T.J."/>
        </authorList>
    </citation>
    <scope>NUCLEOTIDE SEQUENCE [LARGE SCALE GENOMIC DNA]</scope>
    <source>
        <strain evidence="4">FsV-158</strain>
    </source>
</reference>
<evidence type="ECO:0000256" key="2">
    <source>
        <dbReference type="ARBA" id="ARBA00023157"/>
    </source>
</evidence>
<dbReference type="Pfam" id="PF13385">
    <property type="entry name" value="Laminin_G_3"/>
    <property type="match status" value="1"/>
</dbReference>
<evidence type="ECO:0000259" key="3">
    <source>
        <dbReference type="SMART" id="SM00560"/>
    </source>
</evidence>
<organism evidence="4 5">
    <name type="scientific">Feldmannia species virus</name>
    <dbReference type="NCBI Taxonomy" id="39420"/>
    <lineage>
        <taxon>Viruses</taxon>
        <taxon>Varidnaviria</taxon>
        <taxon>Bamfordvirae</taxon>
        <taxon>Nucleocytoviricota</taxon>
        <taxon>Megaviricetes</taxon>
        <taxon>Algavirales</taxon>
        <taxon>Phycodnaviridae</taxon>
        <taxon>Phaeovirus</taxon>
        <taxon>Phaeovirus feldmanniae</taxon>
    </lineage>
</organism>
<dbReference type="SUPFAM" id="SSF49899">
    <property type="entry name" value="Concanavalin A-like lectins/glucanases"/>
    <property type="match status" value="1"/>
</dbReference>
<dbReference type="Gene3D" id="2.60.40.10">
    <property type="entry name" value="Immunoglobulins"/>
    <property type="match status" value="1"/>
</dbReference>
<evidence type="ECO:0000313" key="5">
    <source>
        <dbReference type="Proteomes" id="UP000204092"/>
    </source>
</evidence>
<evidence type="ECO:0000256" key="1">
    <source>
        <dbReference type="ARBA" id="ARBA00022729"/>
    </source>
</evidence>
<dbReference type="InterPro" id="IPR006558">
    <property type="entry name" value="LamG-like"/>
</dbReference>
<accession>B5LWG3</accession>
<dbReference type="RefSeq" id="YP_002154696.1">
    <property type="nucleotide sequence ID" value="NC_011183.1"/>
</dbReference>
<dbReference type="InterPro" id="IPR036116">
    <property type="entry name" value="FN3_sf"/>
</dbReference>
<keyword evidence="1" id="KW-0732">Signal</keyword>
<sequence>MSSPILHYQFNDSDLGADSSDSGLDLTNNGVSLVTDSELGPVASFSNGDSLVLLSSSLPLSITGSGTRSFMLWVKRTAFGSGANPVMWYYGANSTNNRFLGLIDSDRWSSDIWPGRLSGTTDIAYDTWYHVATTYSGGVTKVYVDGTLEGTRTATLDTSSSNLTIGKSGTNDTQNFVGLLSNFRVYDTELSATEILEAYENDFATLDGTPWSTLVDLSWSPKSFTSSYRITQEVASGGEITSVDATTSTTSIVYNLTPSTTYTFRLYRSTDDVNYTLDRSEDVTTLDDTPANSNMSIFLTNGVYNFSQLEETTQEILKNHIDEILVTGDSIIIDNDEFDNQAFFAVARGTTSEIPDSKPILLLFNPSKGSSQSATLELSDATNVIITYDDSVNSIVVDGITRFVGETFILDGKKVSVHDV</sequence>
<name>B5LWG3_9PHYC</name>
<dbReference type="GeneID" id="6804857"/>
<keyword evidence="2" id="KW-1015">Disulfide bond</keyword>
<dbReference type="EMBL" id="EU916176">
    <property type="protein sequence ID" value="ACH46826.1"/>
    <property type="molecule type" value="Genomic_DNA"/>
</dbReference>
<dbReference type="KEGG" id="vg:6804857"/>
<feature type="domain" description="LamG-like jellyroll fold" evidence="3">
    <location>
        <begin position="68"/>
        <end position="193"/>
    </location>
</feature>
<dbReference type="SMART" id="SM00560">
    <property type="entry name" value="LamGL"/>
    <property type="match status" value="1"/>
</dbReference>